<dbReference type="PANTHER" id="PTHR37171">
    <property type="entry name" value="SERINE/THREONINE-PROTEIN KINASE YRZF-RELATED"/>
    <property type="match status" value="1"/>
</dbReference>
<dbReference type="RefSeq" id="WP_029334089.1">
    <property type="nucleotide sequence ID" value="NZ_UGGP01000001.1"/>
</dbReference>
<protein>
    <submittedName>
        <fullName evidence="1">Serine/threonine protein kinase</fullName>
    </submittedName>
</protein>
<evidence type="ECO:0000313" key="1">
    <source>
        <dbReference type="EMBL" id="STO06894.1"/>
    </source>
</evidence>
<dbReference type="AlphaFoldDB" id="A0A377FQQ9"/>
<dbReference type="GO" id="GO:0004674">
    <property type="term" value="F:protein serine/threonine kinase activity"/>
    <property type="evidence" value="ECO:0007669"/>
    <property type="project" value="UniProtKB-KW"/>
</dbReference>
<accession>A0A377FQQ9</accession>
<dbReference type="InterPro" id="IPR011009">
    <property type="entry name" value="Kinase-like_dom_sf"/>
</dbReference>
<evidence type="ECO:0000313" key="2">
    <source>
        <dbReference type="Proteomes" id="UP000254060"/>
    </source>
</evidence>
<dbReference type="Proteomes" id="UP000254060">
    <property type="component" value="Unassembled WGS sequence"/>
</dbReference>
<dbReference type="InterPro" id="IPR052396">
    <property type="entry name" value="Meiotic_Drive_Suppr_Kinase"/>
</dbReference>
<organism evidence="1 2">
    <name type="scientific">Exiguobacterium aurantiacum</name>
    <dbReference type="NCBI Taxonomy" id="33987"/>
    <lineage>
        <taxon>Bacteria</taxon>
        <taxon>Bacillati</taxon>
        <taxon>Bacillota</taxon>
        <taxon>Bacilli</taxon>
        <taxon>Bacillales</taxon>
        <taxon>Bacillales Family XII. Incertae Sedis</taxon>
        <taxon>Exiguobacterium</taxon>
    </lineage>
</organism>
<keyword evidence="1" id="KW-0723">Serine/threonine-protein kinase</keyword>
<name>A0A377FQQ9_9BACL</name>
<dbReference type="SUPFAM" id="SSF56112">
    <property type="entry name" value="Protein kinase-like (PK-like)"/>
    <property type="match status" value="1"/>
</dbReference>
<keyword evidence="1" id="KW-0418">Kinase</keyword>
<gene>
    <name evidence="1" type="ORF">NCTC13163_00234</name>
</gene>
<keyword evidence="1" id="KW-0808">Transferase</keyword>
<dbReference type="PANTHER" id="PTHR37171:SF1">
    <property type="entry name" value="SERINE_THREONINE-PROTEIN KINASE YRZF-RELATED"/>
    <property type="match status" value="1"/>
</dbReference>
<sequence>MNRYDLLADVSFDQSGEETRVMHMHESLELHGIGRSAAVFRINGTRLVIKVFFPGFTHIAAEEAVVYETLEPLPQFPRLYEVGPNYIVIDYIEGKTLFECLTEGIWIDAAYVDDVDAALSAARRRGLTPSDVHLRNIILSSDGRIFLIDLARFRQGQQIDHQWEDLKRMYRIYRLRFVPKRYSERLLNAVAFWYRTVVFLLRIREQQ</sequence>
<dbReference type="EMBL" id="UGGP01000001">
    <property type="protein sequence ID" value="STO06894.1"/>
    <property type="molecule type" value="Genomic_DNA"/>
</dbReference>
<proteinExistence type="predicted"/>
<reference evidence="1 2" key="1">
    <citation type="submission" date="2018-06" db="EMBL/GenBank/DDBJ databases">
        <authorList>
            <consortium name="Pathogen Informatics"/>
            <person name="Doyle S."/>
        </authorList>
    </citation>
    <scope>NUCLEOTIDE SEQUENCE [LARGE SCALE GENOMIC DNA]</scope>
    <source>
        <strain evidence="1 2">NCTC13163</strain>
    </source>
</reference>
<dbReference type="OrthoDB" id="529320at2"/>
<dbReference type="STRING" id="1397694.GCA_000702585_00754"/>